<gene>
    <name evidence="3" type="ORF">A5893_02330</name>
</gene>
<keyword evidence="1" id="KW-1133">Transmembrane helix</keyword>
<keyword evidence="1" id="KW-0812">Transmembrane</keyword>
<dbReference type="PANTHER" id="PTHR34220:SF7">
    <property type="entry name" value="SENSOR HISTIDINE KINASE YPDA"/>
    <property type="match status" value="1"/>
</dbReference>
<feature type="domain" description="Signal transduction histidine kinase internal region" evidence="2">
    <location>
        <begin position="171"/>
        <end position="244"/>
    </location>
</feature>
<feature type="transmembrane region" description="Helical" evidence="1">
    <location>
        <begin position="20"/>
        <end position="38"/>
    </location>
</feature>
<organism evidence="3 4">
    <name type="scientific">Pedobacter psychrophilus</name>
    <dbReference type="NCBI Taxonomy" id="1826909"/>
    <lineage>
        <taxon>Bacteria</taxon>
        <taxon>Pseudomonadati</taxon>
        <taxon>Bacteroidota</taxon>
        <taxon>Sphingobacteriia</taxon>
        <taxon>Sphingobacteriales</taxon>
        <taxon>Sphingobacteriaceae</taxon>
        <taxon>Pedobacter</taxon>
    </lineage>
</organism>
<dbReference type="InterPro" id="IPR010559">
    <property type="entry name" value="Sig_transdc_His_kin_internal"/>
</dbReference>
<dbReference type="OrthoDB" id="9792992at2"/>
<dbReference type="AlphaFoldDB" id="A0A179DLL6"/>
<reference evidence="3 4" key="2">
    <citation type="submission" date="2016-06" db="EMBL/GenBank/DDBJ databases">
        <title>Pedobacter psychrophilus sp. nov., isolated from Antarctic fragmentary rock.</title>
        <authorList>
            <person name="Svec P."/>
        </authorList>
    </citation>
    <scope>NUCLEOTIDE SEQUENCE [LARGE SCALE GENOMIC DNA]</scope>
    <source>
        <strain evidence="3 4">CCM 8644</strain>
    </source>
</reference>
<evidence type="ECO:0000313" key="4">
    <source>
        <dbReference type="Proteomes" id="UP000078459"/>
    </source>
</evidence>
<keyword evidence="1" id="KW-0472">Membrane</keyword>
<dbReference type="STRING" id="1826909.A5893_02330"/>
<keyword evidence="4" id="KW-1185">Reference proteome</keyword>
<dbReference type="EMBL" id="LWHJ01000011">
    <property type="protein sequence ID" value="OAQ41977.1"/>
    <property type="molecule type" value="Genomic_DNA"/>
</dbReference>
<sequence length="356" mass="42476">MQISSDQIIFKIQKQLKFHVIFWAALITYEIPLAGILSGRWGSIWDYILHYIFYILLFYFHSEIALRKFKKGLYINFILILMELLLSYAINWLIYFLLMRLGVITIIKTPSSILFIMASTYRFSFILLLSTSYWYMNSRIKKLRIITFQKEELHQKTLDNESLKAINLSEQLGRLKSIINPHFLLNTLHIIYHQLRKRTPKEAGHILELAEMMKYNLCPANQEHKIYLEKELDYIKSYLALRSLEKEYALNVSFIYIESEIEDKLIVPMLLPTLIENIFQHGDLKDTNKPAKLMIKINDHKLRIYISNKIKNKIHNGNGIGIDNLLKRLSFFYPDNHSYKSYSYRSRFYQKFYLNI</sequence>
<comment type="caution">
    <text evidence="3">The sequence shown here is derived from an EMBL/GenBank/DDBJ whole genome shotgun (WGS) entry which is preliminary data.</text>
</comment>
<dbReference type="GO" id="GO:0000155">
    <property type="term" value="F:phosphorelay sensor kinase activity"/>
    <property type="evidence" value="ECO:0007669"/>
    <property type="project" value="InterPro"/>
</dbReference>
<evidence type="ECO:0000256" key="1">
    <source>
        <dbReference type="SAM" id="Phobius"/>
    </source>
</evidence>
<dbReference type="PANTHER" id="PTHR34220">
    <property type="entry name" value="SENSOR HISTIDINE KINASE YPDA"/>
    <property type="match status" value="1"/>
</dbReference>
<feature type="transmembrane region" description="Helical" evidence="1">
    <location>
        <begin position="73"/>
        <end position="98"/>
    </location>
</feature>
<proteinExistence type="predicted"/>
<name>A0A179DLL6_9SPHI</name>
<feature type="transmembrane region" description="Helical" evidence="1">
    <location>
        <begin position="113"/>
        <end position="135"/>
    </location>
</feature>
<dbReference type="Proteomes" id="UP000078459">
    <property type="component" value="Unassembled WGS sequence"/>
</dbReference>
<accession>A0A179DLL6</accession>
<evidence type="ECO:0000259" key="2">
    <source>
        <dbReference type="Pfam" id="PF06580"/>
    </source>
</evidence>
<dbReference type="Pfam" id="PF06580">
    <property type="entry name" value="His_kinase"/>
    <property type="match status" value="1"/>
</dbReference>
<reference evidence="3 4" key="1">
    <citation type="submission" date="2016-04" db="EMBL/GenBank/DDBJ databases">
        <authorList>
            <person name="Evans L.H."/>
            <person name="Alamgir A."/>
            <person name="Owens N."/>
            <person name="Weber N.D."/>
            <person name="Virtaneva K."/>
            <person name="Barbian K."/>
            <person name="Babar A."/>
            <person name="Rosenke K."/>
        </authorList>
    </citation>
    <scope>NUCLEOTIDE SEQUENCE [LARGE SCALE GENOMIC DNA]</scope>
    <source>
        <strain evidence="3 4">CCM 8644</strain>
    </source>
</reference>
<dbReference type="InterPro" id="IPR050640">
    <property type="entry name" value="Bact_2-comp_sensor_kinase"/>
</dbReference>
<evidence type="ECO:0000313" key="3">
    <source>
        <dbReference type="EMBL" id="OAQ41977.1"/>
    </source>
</evidence>
<dbReference type="RefSeq" id="WP_068821009.1">
    <property type="nucleotide sequence ID" value="NZ_LWHJ01000011.1"/>
</dbReference>
<protein>
    <recommendedName>
        <fullName evidence="2">Signal transduction histidine kinase internal region domain-containing protein</fullName>
    </recommendedName>
</protein>
<feature type="transmembrane region" description="Helical" evidence="1">
    <location>
        <begin position="44"/>
        <end position="61"/>
    </location>
</feature>
<dbReference type="GO" id="GO:0016020">
    <property type="term" value="C:membrane"/>
    <property type="evidence" value="ECO:0007669"/>
    <property type="project" value="InterPro"/>
</dbReference>